<accession>A0A4Y2QWW5</accession>
<proteinExistence type="predicted"/>
<name>A0A4Y2QWW5_ARAVE</name>
<sequence length="129" mass="14648">MRPRNLGSGMQFQVPSTEAWGEEWNAVSGCHIQSYGKRKFEVECSFQECHPTMRLDLEASRGLEFEVECSFNCRPTTRLGNLRWNAVSGACQPMTWEGPSGMQFQVPSDLGKRQEFEECNAFQSTASNR</sequence>
<dbReference type="EMBL" id="BGPR01015002">
    <property type="protein sequence ID" value="GBN67625.1"/>
    <property type="molecule type" value="Genomic_DNA"/>
</dbReference>
<comment type="caution">
    <text evidence="1">The sequence shown here is derived from an EMBL/GenBank/DDBJ whole genome shotgun (WGS) entry which is preliminary data.</text>
</comment>
<evidence type="ECO:0000313" key="2">
    <source>
        <dbReference type="Proteomes" id="UP000499080"/>
    </source>
</evidence>
<evidence type="ECO:0000313" key="1">
    <source>
        <dbReference type="EMBL" id="GBN67625.1"/>
    </source>
</evidence>
<protein>
    <submittedName>
        <fullName evidence="1">Uncharacterized protein</fullName>
    </submittedName>
</protein>
<keyword evidence="2" id="KW-1185">Reference proteome</keyword>
<gene>
    <name evidence="1" type="ORF">AVEN_205751_1</name>
</gene>
<organism evidence="1 2">
    <name type="scientific">Araneus ventricosus</name>
    <name type="common">Orbweaver spider</name>
    <name type="synonym">Epeira ventricosa</name>
    <dbReference type="NCBI Taxonomy" id="182803"/>
    <lineage>
        <taxon>Eukaryota</taxon>
        <taxon>Metazoa</taxon>
        <taxon>Ecdysozoa</taxon>
        <taxon>Arthropoda</taxon>
        <taxon>Chelicerata</taxon>
        <taxon>Arachnida</taxon>
        <taxon>Araneae</taxon>
        <taxon>Araneomorphae</taxon>
        <taxon>Entelegynae</taxon>
        <taxon>Araneoidea</taxon>
        <taxon>Araneidae</taxon>
        <taxon>Araneus</taxon>
    </lineage>
</organism>
<dbReference type="AlphaFoldDB" id="A0A4Y2QWW5"/>
<dbReference type="Proteomes" id="UP000499080">
    <property type="component" value="Unassembled WGS sequence"/>
</dbReference>
<reference evidence="1 2" key="1">
    <citation type="journal article" date="2019" name="Sci. Rep.">
        <title>Orb-weaving spider Araneus ventricosus genome elucidates the spidroin gene catalogue.</title>
        <authorList>
            <person name="Kono N."/>
            <person name="Nakamura H."/>
            <person name="Ohtoshi R."/>
            <person name="Moran D.A.P."/>
            <person name="Shinohara A."/>
            <person name="Yoshida Y."/>
            <person name="Fujiwara M."/>
            <person name="Mori M."/>
            <person name="Tomita M."/>
            <person name="Arakawa K."/>
        </authorList>
    </citation>
    <scope>NUCLEOTIDE SEQUENCE [LARGE SCALE GENOMIC DNA]</scope>
</reference>